<dbReference type="RefSeq" id="WP_184246709.1">
    <property type="nucleotide sequence ID" value="NZ_BAAACU010000059.1"/>
</dbReference>
<dbReference type="InterPro" id="IPR055140">
    <property type="entry name" value="Thiolase_C_2"/>
</dbReference>
<dbReference type="AlphaFoldDB" id="A0A841RMD3"/>
<dbReference type="InterPro" id="IPR002155">
    <property type="entry name" value="Thiolase"/>
</dbReference>
<dbReference type="Proteomes" id="UP000572212">
    <property type="component" value="Unassembled WGS sequence"/>
</dbReference>
<gene>
    <name evidence="2" type="ORF">GGQ92_001572</name>
</gene>
<feature type="domain" description="Thiolase C-terminal" evidence="1">
    <location>
        <begin position="240"/>
        <end position="383"/>
    </location>
</feature>
<sequence>MGKRPKGAIIGIGELKPVRYSEGKTTLSLIAEATQLALLDAGLTKNDIDGLLVGPQVGETPQHVPATISEYLGLEPSMSNTVDLGGATGAGMVWRAAAAIEAGMCETVLCVLGNKNEKGSVPRSPNRNPIREFDVPFGASGANTSYALLKRQHMEEYGSKQEDFALLAYWSRQNALKNPNAIFYNKPVSVDDILASPIIADPLHLLEIVMPCAGASAVIVTSVENAKKTKNKPVYLRGAGEKITHRAVSQAPSLEQLPFQYSIPHALKQAGIDAEQLDLLSLYDCYTSVVAVQIESTGLCKPGEFGDWVRNHTLGHDGDFPLNTHGGQLGFGQADLAGGMSHVVEAVLQLRGEAHQRQINNAKYALVTGNGATLSETTALVLASDEQGGN</sequence>
<comment type="caution">
    <text evidence="2">The sequence shown here is derived from an EMBL/GenBank/DDBJ whole genome shotgun (WGS) entry which is preliminary data.</text>
</comment>
<keyword evidence="3" id="KW-1185">Reference proteome</keyword>
<name>A0A841RMD3_9BACI</name>
<evidence type="ECO:0000313" key="3">
    <source>
        <dbReference type="Proteomes" id="UP000572212"/>
    </source>
</evidence>
<dbReference type="PANTHER" id="PTHR42870:SF1">
    <property type="entry name" value="NON-SPECIFIC LIPID-TRANSFER PROTEIN-LIKE 2"/>
    <property type="match status" value="1"/>
</dbReference>
<keyword evidence="2" id="KW-0808">Transferase</keyword>
<dbReference type="SUPFAM" id="SSF53901">
    <property type="entry name" value="Thiolase-like"/>
    <property type="match status" value="2"/>
</dbReference>
<evidence type="ECO:0000313" key="2">
    <source>
        <dbReference type="EMBL" id="MBB6512783.1"/>
    </source>
</evidence>
<dbReference type="PANTHER" id="PTHR42870">
    <property type="entry name" value="ACETYL-COA C-ACETYLTRANSFERASE"/>
    <property type="match status" value="1"/>
</dbReference>
<dbReference type="GO" id="GO:0016747">
    <property type="term" value="F:acyltransferase activity, transferring groups other than amino-acyl groups"/>
    <property type="evidence" value="ECO:0007669"/>
    <property type="project" value="InterPro"/>
</dbReference>
<dbReference type="PIRSF" id="PIRSF000429">
    <property type="entry name" value="Ac-CoA_Ac_transf"/>
    <property type="match status" value="1"/>
</dbReference>
<proteinExistence type="predicted"/>
<reference evidence="2 3" key="1">
    <citation type="submission" date="2020-08" db="EMBL/GenBank/DDBJ databases">
        <title>Genomic Encyclopedia of Type Strains, Phase IV (KMG-IV): sequencing the most valuable type-strain genomes for metagenomic binning, comparative biology and taxonomic classification.</title>
        <authorList>
            <person name="Goeker M."/>
        </authorList>
    </citation>
    <scope>NUCLEOTIDE SEQUENCE [LARGE SCALE GENOMIC DNA]</scope>
    <source>
        <strain evidence="2 3">DSM 11805</strain>
    </source>
</reference>
<dbReference type="CDD" id="cd00829">
    <property type="entry name" value="SCP-x_thiolase"/>
    <property type="match status" value="1"/>
</dbReference>
<accession>A0A841RMD3</accession>
<evidence type="ECO:0000259" key="1">
    <source>
        <dbReference type="Pfam" id="PF22691"/>
    </source>
</evidence>
<dbReference type="Gene3D" id="3.40.47.10">
    <property type="match status" value="1"/>
</dbReference>
<dbReference type="InterPro" id="IPR016039">
    <property type="entry name" value="Thiolase-like"/>
</dbReference>
<protein>
    <submittedName>
        <fullName evidence="2">Acetyl-CoA acetyltransferase</fullName>
    </submittedName>
</protein>
<dbReference type="EMBL" id="JACHON010000005">
    <property type="protein sequence ID" value="MBB6512783.1"/>
    <property type="molecule type" value="Genomic_DNA"/>
</dbReference>
<organism evidence="2 3">
    <name type="scientific">Gracilibacillus halotolerans</name>
    <dbReference type="NCBI Taxonomy" id="74386"/>
    <lineage>
        <taxon>Bacteria</taxon>
        <taxon>Bacillati</taxon>
        <taxon>Bacillota</taxon>
        <taxon>Bacilli</taxon>
        <taxon>Bacillales</taxon>
        <taxon>Bacillaceae</taxon>
        <taxon>Gracilibacillus</taxon>
    </lineage>
</organism>
<dbReference type="Pfam" id="PF22691">
    <property type="entry name" value="Thiolase_C_1"/>
    <property type="match status" value="1"/>
</dbReference>